<sequence>MLTVAGGSFRYAGAPAGVEALGFTARFAPDSLAIGDLAAKIGGQPVAATLVATRFADPWVRFSARGDVDLAAVGPMVAPRDTKLGGRVAVNVAGSGRAKDPGSLALDGGAILKGVSVRSPMLPKPVEDVHGDVRFSQTRASVTGFGARAGKSSFALDATVTRPLALFGPPAPSAGAAPAAGAAIAAPVAPGAGASTSIPPATMDFTLTSPYLDLGEIMPTTAGGAPVLPNAVGGGRVAIRRLIDQKLDVQDVAATVTLAPRVMTVTQYAMRAYGGRAAGTAKFDLRDPAKPAFDVQSKVDSLEADAILSAWTPAKNLLHGALSTNLQLSGSGASPADLKRTITAVGLALVADGTFGPGPTLEALARYVHVPALKTVKFKDAKVPFRVEHGAVVTDPVVLSGPYGDWRLIGSIGFDGALDYAVSATLPKEVASALGANAALAAGALSDDQGRILLDLRVRGPAAAPSVSWDTGAMRDRIAGRVSQAIAGQRSRLDSTARAFADTRTRAAADSARNVIEQAKRAAGDSLAHRVGDVFKGFFSGGRDTTKH</sequence>
<dbReference type="PANTHER" id="PTHR30441">
    <property type="entry name" value="DUF748 DOMAIN-CONTAINING PROTEIN"/>
    <property type="match status" value="1"/>
</dbReference>
<dbReference type="PANTHER" id="PTHR30441:SF8">
    <property type="entry name" value="DUF748 DOMAIN-CONTAINING PROTEIN"/>
    <property type="match status" value="1"/>
</dbReference>
<accession>A0A9D6QNA7</accession>
<organism evidence="1 2">
    <name type="scientific">Eiseniibacteriota bacterium</name>
    <dbReference type="NCBI Taxonomy" id="2212470"/>
    <lineage>
        <taxon>Bacteria</taxon>
        <taxon>Candidatus Eiseniibacteriota</taxon>
    </lineage>
</organism>
<protein>
    <recommendedName>
        <fullName evidence="3">AsmA-like C-terminal domain-containing protein</fullName>
    </recommendedName>
</protein>
<evidence type="ECO:0000313" key="1">
    <source>
        <dbReference type="EMBL" id="MBI3538794.1"/>
    </source>
</evidence>
<dbReference type="AlphaFoldDB" id="A0A9D6QNA7"/>
<proteinExistence type="predicted"/>
<reference evidence="1" key="1">
    <citation type="submission" date="2020-07" db="EMBL/GenBank/DDBJ databases">
        <title>Huge and variable diversity of episymbiotic CPR bacteria and DPANN archaea in groundwater ecosystems.</title>
        <authorList>
            <person name="He C.Y."/>
            <person name="Keren R."/>
            <person name="Whittaker M."/>
            <person name="Farag I.F."/>
            <person name="Doudna J."/>
            <person name="Cate J.H.D."/>
            <person name="Banfield J.F."/>
        </authorList>
    </citation>
    <scope>NUCLEOTIDE SEQUENCE</scope>
    <source>
        <strain evidence="1">NC_groundwater_928_Pr1_S-0.2um_72_17</strain>
    </source>
</reference>
<gene>
    <name evidence="1" type="ORF">HY076_00775</name>
</gene>
<dbReference type="GO" id="GO:0090313">
    <property type="term" value="P:regulation of protein targeting to membrane"/>
    <property type="evidence" value="ECO:0007669"/>
    <property type="project" value="TreeGrafter"/>
</dbReference>
<dbReference type="GO" id="GO:0005886">
    <property type="term" value="C:plasma membrane"/>
    <property type="evidence" value="ECO:0007669"/>
    <property type="project" value="TreeGrafter"/>
</dbReference>
<comment type="caution">
    <text evidence="1">The sequence shown here is derived from an EMBL/GenBank/DDBJ whole genome shotgun (WGS) entry which is preliminary data.</text>
</comment>
<dbReference type="InterPro" id="IPR052894">
    <property type="entry name" value="AsmA-related"/>
</dbReference>
<name>A0A9D6QNA7_UNCEI</name>
<evidence type="ECO:0008006" key="3">
    <source>
        <dbReference type="Google" id="ProtNLM"/>
    </source>
</evidence>
<dbReference type="Proteomes" id="UP000807850">
    <property type="component" value="Unassembled WGS sequence"/>
</dbReference>
<evidence type="ECO:0000313" key="2">
    <source>
        <dbReference type="Proteomes" id="UP000807850"/>
    </source>
</evidence>
<dbReference type="EMBL" id="JACQAY010000028">
    <property type="protein sequence ID" value="MBI3538794.1"/>
    <property type="molecule type" value="Genomic_DNA"/>
</dbReference>